<organism evidence="1">
    <name type="scientific">Craspedostauros australis</name>
    <dbReference type="NCBI Taxonomy" id="1486917"/>
    <lineage>
        <taxon>Eukaryota</taxon>
        <taxon>Sar</taxon>
        <taxon>Stramenopiles</taxon>
        <taxon>Ochrophyta</taxon>
        <taxon>Bacillariophyta</taxon>
        <taxon>Bacillariophyceae</taxon>
        <taxon>Bacillariophycidae</taxon>
        <taxon>Naviculales</taxon>
        <taxon>Naviculaceae</taxon>
        <taxon>Craspedostauros</taxon>
    </lineage>
</organism>
<sequence>MLSSAGTRLTTTRSMMEAQRITLCCGGCWIRRLYEEFKKLCLLSRPFWPTMGDRFSALLWRQHLMASIAADSTSPGYLIVWFGLTMAWSFWMKWSSAKGVLPYTIWYRMQPRDQMSDGCGRVSDQSKNRFAHDCTQSIAELHEAQW</sequence>
<gene>
    <name evidence="1" type="ORF">CAUS1442_LOCUS12930</name>
</gene>
<protein>
    <submittedName>
        <fullName evidence="1">Uncharacterized protein</fullName>
    </submittedName>
</protein>
<proteinExistence type="predicted"/>
<dbReference type="AlphaFoldDB" id="A0A7R9ZQU7"/>
<reference evidence="1" key="1">
    <citation type="submission" date="2021-01" db="EMBL/GenBank/DDBJ databases">
        <authorList>
            <person name="Corre E."/>
            <person name="Pelletier E."/>
            <person name="Niang G."/>
            <person name="Scheremetjew M."/>
            <person name="Finn R."/>
            <person name="Kale V."/>
            <person name="Holt S."/>
            <person name="Cochrane G."/>
            <person name="Meng A."/>
            <person name="Brown T."/>
            <person name="Cohen L."/>
        </authorList>
    </citation>
    <scope>NUCLEOTIDE SEQUENCE</scope>
    <source>
        <strain evidence="1">CCMP3328</strain>
    </source>
</reference>
<name>A0A7R9ZQU7_9STRA</name>
<accession>A0A7R9ZQU7</accession>
<evidence type="ECO:0000313" key="1">
    <source>
        <dbReference type="EMBL" id="CAD8340795.1"/>
    </source>
</evidence>
<dbReference type="EMBL" id="HBEF01020906">
    <property type="protein sequence ID" value="CAD8340795.1"/>
    <property type="molecule type" value="Transcribed_RNA"/>
</dbReference>